<dbReference type="EMBL" id="LR778114">
    <property type="protein sequence ID" value="CAB1127656.1"/>
    <property type="molecule type" value="Genomic_DNA"/>
</dbReference>
<organism evidence="4 5">
    <name type="scientific">Candidatus Hydrogenisulfobacillus filiaventi</name>
    <dbReference type="NCBI Taxonomy" id="2707344"/>
    <lineage>
        <taxon>Bacteria</taxon>
        <taxon>Bacillati</taxon>
        <taxon>Bacillota</taxon>
        <taxon>Clostridia</taxon>
        <taxon>Eubacteriales</taxon>
        <taxon>Clostridiales Family XVII. Incertae Sedis</taxon>
        <taxon>Candidatus Hydrogenisulfobacillus</taxon>
    </lineage>
</organism>
<dbReference type="PANTHER" id="PTHR39418">
    <property type="entry name" value="DEHYDROGENASE-RELATED"/>
    <property type="match status" value="1"/>
</dbReference>
<dbReference type="AlphaFoldDB" id="A0A6F8ZCA0"/>
<dbReference type="Pfam" id="PF02663">
    <property type="entry name" value="FmdE"/>
    <property type="match status" value="1"/>
</dbReference>
<dbReference type="GO" id="GO:0005525">
    <property type="term" value="F:GTP binding"/>
    <property type="evidence" value="ECO:0007669"/>
    <property type="project" value="UniProtKB-KW"/>
</dbReference>
<dbReference type="Gene3D" id="3.30.1330.20">
    <property type="entry name" value="Tubulin/FtsZ, C-terminal domain"/>
    <property type="match status" value="1"/>
</dbReference>
<dbReference type="PANTHER" id="PTHR39418:SF1">
    <property type="entry name" value="DEHYDROGENASE"/>
    <property type="match status" value="1"/>
</dbReference>
<dbReference type="InterPro" id="IPR053194">
    <property type="entry name" value="tRNA_methyltr_O"/>
</dbReference>
<keyword evidence="1" id="KW-0547">Nucleotide-binding</keyword>
<name>A0A6F8ZCA0_9FIRM</name>
<evidence type="ECO:0000256" key="2">
    <source>
        <dbReference type="ARBA" id="ARBA00023134"/>
    </source>
</evidence>
<keyword evidence="5" id="KW-1185">Reference proteome</keyword>
<feature type="domain" description="Formylmethanofuran dehydrogenase subunit E" evidence="3">
    <location>
        <begin position="22"/>
        <end position="160"/>
    </location>
</feature>
<dbReference type="Gene3D" id="1.10.3320.10">
    <property type="entry name" value="pa2218 like domain"/>
    <property type="match status" value="1"/>
</dbReference>
<protein>
    <submittedName>
        <fullName evidence="4">Formylmethanofuran dehydrogenase</fullName>
    </submittedName>
</protein>
<evidence type="ECO:0000313" key="4">
    <source>
        <dbReference type="EMBL" id="CAB1127656.1"/>
    </source>
</evidence>
<dbReference type="SUPFAM" id="SSF143555">
    <property type="entry name" value="FwdE-like"/>
    <property type="match status" value="1"/>
</dbReference>
<evidence type="ECO:0000256" key="1">
    <source>
        <dbReference type="ARBA" id="ARBA00022741"/>
    </source>
</evidence>
<proteinExistence type="predicted"/>
<sequence>MDIRLASETAVTPEELHAAQYFHGHKCPAMPQGLRAGHLAMDILGVERARGGGELIAVVETGYHHFSGCFADGVQFATGCTTGKGNLERNPLGKFALTLLEPASGRAVRVVPKAERMAQCLNMDFFKLRAQGVPPWKLDPAVVDPLIEDVLTRPWQEIFDVETFEHYPYPRQPEVFEAVRCDECGELVVTSYATRIEERWYCRPCLDRRLHAGR</sequence>
<reference evidence="4 5" key="1">
    <citation type="submission" date="2020-02" db="EMBL/GenBank/DDBJ databases">
        <authorList>
            <person name="Hogendoorn C."/>
        </authorList>
    </citation>
    <scope>NUCLEOTIDE SEQUENCE [LARGE SCALE GENOMIC DNA]</scope>
    <source>
        <strain evidence="4">R501</strain>
    </source>
</reference>
<dbReference type="KEGG" id="hfv:R50_0150"/>
<dbReference type="Proteomes" id="UP000503399">
    <property type="component" value="Chromosome"/>
</dbReference>
<keyword evidence="2" id="KW-0342">GTP-binding</keyword>
<evidence type="ECO:0000259" key="3">
    <source>
        <dbReference type="Pfam" id="PF02663"/>
    </source>
</evidence>
<dbReference type="InterPro" id="IPR003814">
    <property type="entry name" value="FmdEsu_dom"/>
</dbReference>
<dbReference type="InterPro" id="IPR023288">
    <property type="entry name" value="Pa2218-like_dom_sf"/>
</dbReference>
<evidence type="ECO:0000313" key="5">
    <source>
        <dbReference type="Proteomes" id="UP000503399"/>
    </source>
</evidence>
<dbReference type="InterPro" id="IPR037103">
    <property type="entry name" value="Tubulin/FtsZ-like_C"/>
</dbReference>
<accession>A0A6F8ZCA0</accession>
<gene>
    <name evidence="4" type="ORF">R50_0150</name>
</gene>